<dbReference type="Gene3D" id="3.90.660.10">
    <property type="match status" value="1"/>
</dbReference>
<sequence>MRIAVIGAGLAGLTAARELHEEGHTVVVWEKSRGPGGRTSTRRGPNGMRFDHGAPFLHDGHLPLDEVAGALRHRLNLPGGATREEIVGAPAANAPAKRLARGLDLRARQRVETILRSGAQYHLAAEDGGAMGVFDAVAVTAPAPQAADLLEHAAPWLAERARSVDYAPCWSVMAAWDEPLHLGFTATTDIPGIALAVAEDAKPGRGDGERWVLQLDEALSAEHLEAEPDDIIALALDRWHARIGRTEPAPVHAAAHRWRYARPRVPLPETCLSAGTIVAAGDWCGGHSAGAAIRSGRAAAAALAGA</sequence>
<feature type="domain" description="Amine oxidase" evidence="1">
    <location>
        <begin position="92"/>
        <end position="303"/>
    </location>
</feature>
<name>A0ABY5PHW3_9ACTN</name>
<dbReference type="PANTHER" id="PTHR16128">
    <property type="entry name" value="FAD/NAD(P)-BINDING OXIDOREDUCTASE FAMILY PROTEIN"/>
    <property type="match status" value="1"/>
</dbReference>
<accession>A0ABY5PHW3</accession>
<dbReference type="RefSeq" id="WP_353864728.1">
    <property type="nucleotide sequence ID" value="NZ_CP088295.1"/>
</dbReference>
<evidence type="ECO:0000313" key="2">
    <source>
        <dbReference type="EMBL" id="UUY04236.1"/>
    </source>
</evidence>
<dbReference type="Gene3D" id="3.50.50.60">
    <property type="entry name" value="FAD/NAD(P)-binding domain"/>
    <property type="match status" value="1"/>
</dbReference>
<evidence type="ECO:0000259" key="1">
    <source>
        <dbReference type="Pfam" id="PF01593"/>
    </source>
</evidence>
<dbReference type="PANTHER" id="PTHR16128:SF5">
    <property type="entry name" value="FAD_NAD(P)-BINDING OXIDOREDUCTASE FAMILY PROTEIN"/>
    <property type="match status" value="1"/>
</dbReference>
<gene>
    <name evidence="2" type="ORF">LRS13_01510</name>
</gene>
<proteinExistence type="predicted"/>
<evidence type="ECO:0000313" key="3">
    <source>
        <dbReference type="Proteomes" id="UP001058860"/>
    </source>
</evidence>
<dbReference type="InterPro" id="IPR036188">
    <property type="entry name" value="FAD/NAD-bd_sf"/>
</dbReference>
<dbReference type="SUPFAM" id="SSF51905">
    <property type="entry name" value="FAD/NAD(P)-binding domain"/>
    <property type="match status" value="1"/>
</dbReference>
<organism evidence="2 3">
    <name type="scientific">Svornostia abyssi</name>
    <dbReference type="NCBI Taxonomy" id="2898438"/>
    <lineage>
        <taxon>Bacteria</taxon>
        <taxon>Bacillati</taxon>
        <taxon>Actinomycetota</taxon>
        <taxon>Thermoleophilia</taxon>
        <taxon>Solirubrobacterales</taxon>
        <taxon>Baekduiaceae</taxon>
        <taxon>Svornostia</taxon>
    </lineage>
</organism>
<dbReference type="EMBL" id="CP088295">
    <property type="protein sequence ID" value="UUY04236.1"/>
    <property type="molecule type" value="Genomic_DNA"/>
</dbReference>
<dbReference type="Pfam" id="PF01593">
    <property type="entry name" value="Amino_oxidase"/>
    <property type="match status" value="1"/>
</dbReference>
<dbReference type="PRINTS" id="PR00419">
    <property type="entry name" value="ADXRDTASE"/>
</dbReference>
<dbReference type="Pfam" id="PF13450">
    <property type="entry name" value="NAD_binding_8"/>
    <property type="match status" value="1"/>
</dbReference>
<reference evidence="3" key="1">
    <citation type="submission" date="2021-11" db="EMBL/GenBank/DDBJ databases">
        <title>Cultivation dependent microbiological survey of springs from the worlds oldest radium mine currently devoted to the extraction of radon-saturated water.</title>
        <authorList>
            <person name="Kapinusova G."/>
            <person name="Smrhova T."/>
            <person name="Strejcek M."/>
            <person name="Suman J."/>
            <person name="Jani K."/>
            <person name="Pajer P."/>
            <person name="Uhlik O."/>
        </authorList>
    </citation>
    <scope>NUCLEOTIDE SEQUENCE [LARGE SCALE GENOMIC DNA]</scope>
    <source>
        <strain evidence="3">J379</strain>
    </source>
</reference>
<keyword evidence="3" id="KW-1185">Reference proteome</keyword>
<protein>
    <submittedName>
        <fullName evidence="2">FAD-dependent oxidoreductase</fullName>
    </submittedName>
</protein>
<dbReference type="Proteomes" id="UP001058860">
    <property type="component" value="Chromosome"/>
</dbReference>
<dbReference type="InterPro" id="IPR002937">
    <property type="entry name" value="Amino_oxidase"/>
</dbReference>